<protein>
    <submittedName>
        <fullName evidence="2">Uncharacterized protein</fullName>
    </submittedName>
</protein>
<feature type="non-terminal residue" evidence="2">
    <location>
        <position position="1"/>
    </location>
</feature>
<name>A0AAD7IK44_9AGAR</name>
<reference evidence="2" key="1">
    <citation type="submission" date="2023-03" db="EMBL/GenBank/DDBJ databases">
        <title>Massive genome expansion in bonnet fungi (Mycena s.s.) driven by repeated elements and novel gene families across ecological guilds.</title>
        <authorList>
            <consortium name="Lawrence Berkeley National Laboratory"/>
            <person name="Harder C.B."/>
            <person name="Miyauchi S."/>
            <person name="Viragh M."/>
            <person name="Kuo A."/>
            <person name="Thoen E."/>
            <person name="Andreopoulos B."/>
            <person name="Lu D."/>
            <person name="Skrede I."/>
            <person name="Drula E."/>
            <person name="Henrissat B."/>
            <person name="Morin E."/>
            <person name="Kohler A."/>
            <person name="Barry K."/>
            <person name="LaButti K."/>
            <person name="Morin E."/>
            <person name="Salamov A."/>
            <person name="Lipzen A."/>
            <person name="Mereny Z."/>
            <person name="Hegedus B."/>
            <person name="Baldrian P."/>
            <person name="Stursova M."/>
            <person name="Weitz H."/>
            <person name="Taylor A."/>
            <person name="Grigoriev I.V."/>
            <person name="Nagy L.G."/>
            <person name="Martin F."/>
            <person name="Kauserud H."/>
        </authorList>
    </citation>
    <scope>NUCLEOTIDE SEQUENCE</scope>
    <source>
        <strain evidence="2">CBHHK188m</strain>
    </source>
</reference>
<keyword evidence="3" id="KW-1185">Reference proteome</keyword>
<sequence>FTIPQYDAGYSSVPPSPEPAGPARGSFEWDLQRNYKLRWESWDATKAWMRAECRDKSIEFIKKEVPARPPSITAWDETHVYVCARQGSGGKSAYQQRNNWTRKVPSKRTGCPCRLTVKTYPSTPEVLGFYKPDHSHVTGDDNLKYMRLDAETREEIEKYL</sequence>
<comment type="caution">
    <text evidence="2">The sequence shown here is derived from an EMBL/GenBank/DDBJ whole genome shotgun (WGS) entry which is preliminary data.</text>
</comment>
<evidence type="ECO:0000313" key="2">
    <source>
        <dbReference type="EMBL" id="KAJ7745004.1"/>
    </source>
</evidence>
<gene>
    <name evidence="2" type="ORF">DFH07DRAFT_703742</name>
</gene>
<proteinExistence type="predicted"/>
<organism evidence="2 3">
    <name type="scientific">Mycena maculata</name>
    <dbReference type="NCBI Taxonomy" id="230809"/>
    <lineage>
        <taxon>Eukaryota</taxon>
        <taxon>Fungi</taxon>
        <taxon>Dikarya</taxon>
        <taxon>Basidiomycota</taxon>
        <taxon>Agaricomycotina</taxon>
        <taxon>Agaricomycetes</taxon>
        <taxon>Agaricomycetidae</taxon>
        <taxon>Agaricales</taxon>
        <taxon>Marasmiineae</taxon>
        <taxon>Mycenaceae</taxon>
        <taxon>Mycena</taxon>
    </lineage>
</organism>
<evidence type="ECO:0000313" key="3">
    <source>
        <dbReference type="Proteomes" id="UP001215280"/>
    </source>
</evidence>
<feature type="non-terminal residue" evidence="2">
    <location>
        <position position="160"/>
    </location>
</feature>
<dbReference type="Proteomes" id="UP001215280">
    <property type="component" value="Unassembled WGS sequence"/>
</dbReference>
<feature type="region of interest" description="Disordered" evidence="1">
    <location>
        <begin position="1"/>
        <end position="25"/>
    </location>
</feature>
<accession>A0AAD7IK44</accession>
<dbReference type="AlphaFoldDB" id="A0AAD7IK44"/>
<dbReference type="EMBL" id="JARJLG010000105">
    <property type="protein sequence ID" value="KAJ7745004.1"/>
    <property type="molecule type" value="Genomic_DNA"/>
</dbReference>
<evidence type="ECO:0000256" key="1">
    <source>
        <dbReference type="SAM" id="MobiDB-lite"/>
    </source>
</evidence>